<reference evidence="9" key="2">
    <citation type="submission" date="2015-01" db="EMBL/GenBank/DDBJ databases">
        <title>Evolutionary Origins and Diversification of the Mycorrhizal Mutualists.</title>
        <authorList>
            <consortium name="DOE Joint Genome Institute"/>
            <consortium name="Mycorrhizal Genomics Consortium"/>
            <person name="Kohler A."/>
            <person name="Kuo A."/>
            <person name="Nagy L.G."/>
            <person name="Floudas D."/>
            <person name="Copeland A."/>
            <person name="Barry K.W."/>
            <person name="Cichocki N."/>
            <person name="Veneault-Fourrey C."/>
            <person name="LaButti K."/>
            <person name="Lindquist E.A."/>
            <person name="Lipzen A."/>
            <person name="Lundell T."/>
            <person name="Morin E."/>
            <person name="Murat C."/>
            <person name="Riley R."/>
            <person name="Ohm R."/>
            <person name="Sun H."/>
            <person name="Tunlid A."/>
            <person name="Henrissat B."/>
            <person name="Grigoriev I.V."/>
            <person name="Hibbett D.S."/>
            <person name="Martin F."/>
        </authorList>
    </citation>
    <scope>NUCLEOTIDE SEQUENCE [LARGE SCALE GENOMIC DNA]</scope>
    <source>
        <strain evidence="9">MAFF 305830</strain>
    </source>
</reference>
<feature type="transmembrane region" description="Helical" evidence="7">
    <location>
        <begin position="72"/>
        <end position="92"/>
    </location>
</feature>
<dbReference type="InterPro" id="IPR051788">
    <property type="entry name" value="MFS_Transporter"/>
</dbReference>
<protein>
    <recommendedName>
        <fullName evidence="10">Major facilitator superfamily (MFS) profile domain-containing protein</fullName>
    </recommendedName>
</protein>
<keyword evidence="6 7" id="KW-0472">Membrane</keyword>
<evidence type="ECO:0008006" key="10">
    <source>
        <dbReference type="Google" id="ProtNLM"/>
    </source>
</evidence>
<gene>
    <name evidence="8" type="ORF">M408DRAFT_108624</name>
</gene>
<comment type="subcellular location">
    <subcellularLocation>
        <location evidence="1">Endomembrane system</location>
        <topology evidence="1">Multi-pass membrane protein</topology>
    </subcellularLocation>
</comment>
<dbReference type="HOGENOM" id="CLU_021993_3_0_1"/>
<evidence type="ECO:0000256" key="3">
    <source>
        <dbReference type="ARBA" id="ARBA00022448"/>
    </source>
</evidence>
<evidence type="ECO:0000313" key="8">
    <source>
        <dbReference type="EMBL" id="KIM21322.1"/>
    </source>
</evidence>
<evidence type="ECO:0000256" key="2">
    <source>
        <dbReference type="ARBA" id="ARBA00008335"/>
    </source>
</evidence>
<evidence type="ECO:0000256" key="6">
    <source>
        <dbReference type="ARBA" id="ARBA00023136"/>
    </source>
</evidence>
<comment type="similarity">
    <text evidence="2">Belongs to the major facilitator superfamily.</text>
</comment>
<dbReference type="SUPFAM" id="SSF103473">
    <property type="entry name" value="MFS general substrate transporter"/>
    <property type="match status" value="1"/>
</dbReference>
<dbReference type="OrthoDB" id="413079at2759"/>
<keyword evidence="9" id="KW-1185">Reference proteome</keyword>
<name>A0A0C2WV96_SERVB</name>
<dbReference type="AlphaFoldDB" id="A0A0C2WV96"/>
<proteinExistence type="inferred from homology"/>
<dbReference type="PANTHER" id="PTHR23514:SF3">
    <property type="entry name" value="BYPASS OF STOP CODON PROTEIN 6"/>
    <property type="match status" value="1"/>
</dbReference>
<dbReference type="InterPro" id="IPR036259">
    <property type="entry name" value="MFS_trans_sf"/>
</dbReference>
<dbReference type="Proteomes" id="UP000054097">
    <property type="component" value="Unassembled WGS sequence"/>
</dbReference>
<evidence type="ECO:0000313" key="9">
    <source>
        <dbReference type="Proteomes" id="UP000054097"/>
    </source>
</evidence>
<feature type="transmembrane region" description="Helical" evidence="7">
    <location>
        <begin position="30"/>
        <end position="52"/>
    </location>
</feature>
<dbReference type="STRING" id="933852.A0A0C2WV96"/>
<dbReference type="GO" id="GO:0016020">
    <property type="term" value="C:membrane"/>
    <property type="evidence" value="ECO:0007669"/>
    <property type="project" value="TreeGrafter"/>
</dbReference>
<accession>A0A0C2WV96</accession>
<evidence type="ECO:0000256" key="5">
    <source>
        <dbReference type="ARBA" id="ARBA00022989"/>
    </source>
</evidence>
<dbReference type="EMBL" id="KN824386">
    <property type="protein sequence ID" value="KIM21322.1"/>
    <property type="molecule type" value="Genomic_DNA"/>
</dbReference>
<organism evidence="8 9">
    <name type="scientific">Serendipita vermifera MAFF 305830</name>
    <dbReference type="NCBI Taxonomy" id="933852"/>
    <lineage>
        <taxon>Eukaryota</taxon>
        <taxon>Fungi</taxon>
        <taxon>Dikarya</taxon>
        <taxon>Basidiomycota</taxon>
        <taxon>Agaricomycotina</taxon>
        <taxon>Agaricomycetes</taxon>
        <taxon>Sebacinales</taxon>
        <taxon>Serendipitaceae</taxon>
        <taxon>Serendipita</taxon>
    </lineage>
</organism>
<dbReference type="PANTHER" id="PTHR23514">
    <property type="entry name" value="BYPASS OF STOP CODON PROTEIN 6"/>
    <property type="match status" value="1"/>
</dbReference>
<sequence length="206" mass="21529">MDDLLATAGIKPTGIATNNRKEGNSNAYRSILSIPAVHLLTTLLFIYVGLAATLGGWNVTYLQQMRGADASAGYVSAGFFGGLALGRIVLIWPTILLGPRLSMLLYCIICIGLQCAVWFGPSLIGNAIAESFVGFFLAPMYPMAMQLCGVLLPRELLAGAIGWIAGLGGTSGSALFPFVTGAISNVKGISVLQLIAVAMISSLFVI</sequence>
<keyword evidence="3" id="KW-0813">Transport</keyword>
<feature type="transmembrane region" description="Helical" evidence="7">
    <location>
        <begin position="127"/>
        <end position="144"/>
    </location>
</feature>
<keyword evidence="5 7" id="KW-1133">Transmembrane helix</keyword>
<dbReference type="Gene3D" id="1.20.1250.20">
    <property type="entry name" value="MFS general substrate transporter like domains"/>
    <property type="match status" value="1"/>
</dbReference>
<evidence type="ECO:0000256" key="4">
    <source>
        <dbReference type="ARBA" id="ARBA00022692"/>
    </source>
</evidence>
<feature type="transmembrane region" description="Helical" evidence="7">
    <location>
        <begin position="188"/>
        <end position="205"/>
    </location>
</feature>
<keyword evidence="4 7" id="KW-0812">Transmembrane</keyword>
<reference evidence="8 9" key="1">
    <citation type="submission" date="2014-04" db="EMBL/GenBank/DDBJ databases">
        <authorList>
            <consortium name="DOE Joint Genome Institute"/>
            <person name="Kuo A."/>
            <person name="Zuccaro A."/>
            <person name="Kohler A."/>
            <person name="Nagy L.G."/>
            <person name="Floudas D."/>
            <person name="Copeland A."/>
            <person name="Barry K.W."/>
            <person name="Cichocki N."/>
            <person name="Veneault-Fourrey C."/>
            <person name="LaButti K."/>
            <person name="Lindquist E.A."/>
            <person name="Lipzen A."/>
            <person name="Lundell T."/>
            <person name="Morin E."/>
            <person name="Murat C."/>
            <person name="Sun H."/>
            <person name="Tunlid A."/>
            <person name="Henrissat B."/>
            <person name="Grigoriev I.V."/>
            <person name="Hibbett D.S."/>
            <person name="Martin F."/>
            <person name="Nordberg H.P."/>
            <person name="Cantor M.N."/>
            <person name="Hua S.X."/>
        </authorList>
    </citation>
    <scope>NUCLEOTIDE SEQUENCE [LARGE SCALE GENOMIC DNA]</scope>
    <source>
        <strain evidence="8 9">MAFF 305830</strain>
    </source>
</reference>
<feature type="transmembrane region" description="Helical" evidence="7">
    <location>
        <begin position="104"/>
        <end position="121"/>
    </location>
</feature>
<dbReference type="GO" id="GO:0012505">
    <property type="term" value="C:endomembrane system"/>
    <property type="evidence" value="ECO:0007669"/>
    <property type="project" value="UniProtKB-SubCell"/>
</dbReference>
<feature type="transmembrane region" description="Helical" evidence="7">
    <location>
        <begin position="156"/>
        <end position="176"/>
    </location>
</feature>
<evidence type="ECO:0000256" key="7">
    <source>
        <dbReference type="SAM" id="Phobius"/>
    </source>
</evidence>
<evidence type="ECO:0000256" key="1">
    <source>
        <dbReference type="ARBA" id="ARBA00004127"/>
    </source>
</evidence>